<evidence type="ECO:0000313" key="2">
    <source>
        <dbReference type="Proteomes" id="UP000664940"/>
    </source>
</evidence>
<dbReference type="Proteomes" id="UP000664940">
    <property type="component" value="Unassembled WGS sequence"/>
</dbReference>
<name>A0A833YSQ2_9CHIR</name>
<accession>A0A833YSQ2</accession>
<reference evidence="1 2" key="1">
    <citation type="journal article" date="2020" name="Nature">
        <title>Six reference-quality genomes reveal evolution of bat adaptations.</title>
        <authorList>
            <person name="Jebb D."/>
            <person name="Huang Z."/>
            <person name="Pippel M."/>
            <person name="Hughes G.M."/>
            <person name="Lavrichenko K."/>
            <person name="Devanna P."/>
            <person name="Winkler S."/>
            <person name="Jermiin L.S."/>
            <person name="Skirmuntt E.C."/>
            <person name="Katzourakis A."/>
            <person name="Burkitt-Gray L."/>
            <person name="Ray D.A."/>
            <person name="Sullivan K.A.M."/>
            <person name="Roscito J.G."/>
            <person name="Kirilenko B.M."/>
            <person name="Davalos L.M."/>
            <person name="Corthals A.P."/>
            <person name="Power M.L."/>
            <person name="Jones G."/>
            <person name="Ransome R.D."/>
            <person name="Dechmann D.K.N."/>
            <person name="Locatelli A.G."/>
            <person name="Puechmaille S.J."/>
            <person name="Fedrigo O."/>
            <person name="Jarvis E.D."/>
            <person name="Hiller M."/>
            <person name="Vernes S.C."/>
            <person name="Myers E.W."/>
            <person name="Teeling E.C."/>
        </authorList>
    </citation>
    <scope>NUCLEOTIDE SEQUENCE [LARGE SCALE GENOMIC DNA]</scope>
    <source>
        <strain evidence="1">Bat1K_MPI-CBG_1</strain>
    </source>
</reference>
<evidence type="ECO:0000313" key="1">
    <source>
        <dbReference type="EMBL" id="KAF6078481.1"/>
    </source>
</evidence>
<comment type="caution">
    <text evidence="1">The sequence shown here is derived from an EMBL/GenBank/DDBJ whole genome shotgun (WGS) entry which is preliminary data.</text>
</comment>
<sequence>MEPQQTGARIHSVQAPPFACGHTSGHVAASGERCWLCALRVLQVRKLKHRGSTHYSGLRSEVVRDLGQSHSRAMSLASQPWPPCVPSSSSREMWSPHSVAALDSPAPPAGCGCLVRSPGCSHSPPAS</sequence>
<dbReference type="AlphaFoldDB" id="A0A833YSQ2"/>
<dbReference type="EMBL" id="JABVXQ010000014">
    <property type="protein sequence ID" value="KAF6078481.1"/>
    <property type="molecule type" value="Genomic_DNA"/>
</dbReference>
<gene>
    <name evidence="1" type="ORF">HJG60_009274</name>
</gene>
<organism evidence="1 2">
    <name type="scientific">Phyllostomus discolor</name>
    <name type="common">pale spear-nosed bat</name>
    <dbReference type="NCBI Taxonomy" id="89673"/>
    <lineage>
        <taxon>Eukaryota</taxon>
        <taxon>Metazoa</taxon>
        <taxon>Chordata</taxon>
        <taxon>Craniata</taxon>
        <taxon>Vertebrata</taxon>
        <taxon>Euteleostomi</taxon>
        <taxon>Mammalia</taxon>
        <taxon>Eutheria</taxon>
        <taxon>Laurasiatheria</taxon>
        <taxon>Chiroptera</taxon>
        <taxon>Yangochiroptera</taxon>
        <taxon>Phyllostomidae</taxon>
        <taxon>Phyllostominae</taxon>
        <taxon>Phyllostomus</taxon>
    </lineage>
</organism>
<proteinExistence type="predicted"/>
<protein>
    <submittedName>
        <fullName evidence="1">Uncharacterized protein</fullName>
    </submittedName>
</protein>